<keyword evidence="2" id="KW-0378">Hydrolase</keyword>
<evidence type="ECO:0000259" key="1">
    <source>
        <dbReference type="Pfam" id="PF00561"/>
    </source>
</evidence>
<evidence type="ECO:0000313" key="3">
    <source>
        <dbReference type="Proteomes" id="UP001500466"/>
    </source>
</evidence>
<dbReference type="Gene3D" id="3.40.50.1820">
    <property type="entry name" value="alpha/beta hydrolase"/>
    <property type="match status" value="1"/>
</dbReference>
<comment type="caution">
    <text evidence="2">The sequence shown here is derived from an EMBL/GenBank/DDBJ whole genome shotgun (WGS) entry which is preliminary data.</text>
</comment>
<dbReference type="PANTHER" id="PTHR42977">
    <property type="entry name" value="HYDROLASE-RELATED"/>
    <property type="match status" value="1"/>
</dbReference>
<dbReference type="InterPro" id="IPR029058">
    <property type="entry name" value="AB_hydrolase_fold"/>
</dbReference>
<proteinExistence type="predicted"/>
<name>A0ABP9HYS0_9ACTN</name>
<dbReference type="InterPro" id="IPR000073">
    <property type="entry name" value="AB_hydrolase_1"/>
</dbReference>
<dbReference type="PANTHER" id="PTHR42977:SF1">
    <property type="entry name" value="BLR6576 PROTEIN"/>
    <property type="match status" value="1"/>
</dbReference>
<reference evidence="3" key="1">
    <citation type="journal article" date="2019" name="Int. J. Syst. Evol. Microbiol.">
        <title>The Global Catalogue of Microorganisms (GCM) 10K type strain sequencing project: providing services to taxonomists for standard genome sequencing and annotation.</title>
        <authorList>
            <consortium name="The Broad Institute Genomics Platform"/>
            <consortium name="The Broad Institute Genome Sequencing Center for Infectious Disease"/>
            <person name="Wu L."/>
            <person name="Ma J."/>
        </authorList>
    </citation>
    <scope>NUCLEOTIDE SEQUENCE [LARGE SCALE GENOMIC DNA]</scope>
    <source>
        <strain evidence="3">JCM 17986</strain>
    </source>
</reference>
<gene>
    <name evidence="2" type="ORF">GCM10023205_59110</name>
</gene>
<dbReference type="Pfam" id="PF00561">
    <property type="entry name" value="Abhydrolase_1"/>
    <property type="match status" value="1"/>
</dbReference>
<dbReference type="EMBL" id="BAABHS010000024">
    <property type="protein sequence ID" value="GAA4981921.1"/>
    <property type="molecule type" value="Genomic_DNA"/>
</dbReference>
<keyword evidence="3" id="KW-1185">Reference proteome</keyword>
<evidence type="ECO:0000313" key="2">
    <source>
        <dbReference type="EMBL" id="GAA4981921.1"/>
    </source>
</evidence>
<sequence length="277" mass="30183">MDVDGIGVFYREAGPADAPTLLLLHGFPSSSRQFARLIDALGGDYHLVAPDYPGFGHSDAPSADAFAYTFDALADLTEKFLVALGLDRFTLYAFDFGGPVGFRIATRHPEWIEGLVVQNANAYLDGLSDAARELTALKPGVPGAEDAIRGILTPEVTRGQYEGGTADPELVAPDGWTADQHFLDLPGRAGIQIALGLDYHTNVALYPDWQEWLRTHRPPALVVWGRNDPFFPEPGAHAYLRDLPDAELHVLDTGHFALEDKLPEIAPLIAAFLDARR</sequence>
<organism evidence="2 3">
    <name type="scientific">Yinghuangia aomiensis</name>
    <dbReference type="NCBI Taxonomy" id="676205"/>
    <lineage>
        <taxon>Bacteria</taxon>
        <taxon>Bacillati</taxon>
        <taxon>Actinomycetota</taxon>
        <taxon>Actinomycetes</taxon>
        <taxon>Kitasatosporales</taxon>
        <taxon>Streptomycetaceae</taxon>
        <taxon>Yinghuangia</taxon>
    </lineage>
</organism>
<dbReference type="GO" id="GO:0016787">
    <property type="term" value="F:hydrolase activity"/>
    <property type="evidence" value="ECO:0007669"/>
    <property type="project" value="UniProtKB-KW"/>
</dbReference>
<accession>A0ABP9HYS0</accession>
<protein>
    <submittedName>
        <fullName evidence="2">Alpha/beta hydrolase</fullName>
    </submittedName>
</protein>
<dbReference type="SUPFAM" id="SSF53474">
    <property type="entry name" value="alpha/beta-Hydrolases"/>
    <property type="match status" value="1"/>
</dbReference>
<dbReference type="PRINTS" id="PR00111">
    <property type="entry name" value="ABHYDROLASE"/>
</dbReference>
<feature type="domain" description="AB hydrolase-1" evidence="1">
    <location>
        <begin position="19"/>
        <end position="261"/>
    </location>
</feature>
<dbReference type="Proteomes" id="UP001500466">
    <property type="component" value="Unassembled WGS sequence"/>
</dbReference>
<dbReference type="InterPro" id="IPR051340">
    <property type="entry name" value="Haloalkane_dehalogenase"/>
</dbReference>